<accession>A0A2P2NH41</accession>
<name>A0A2P2NH41_RHIMU</name>
<sequence length="22" mass="2319">MISSFSCLGGFSGTVEFFPCDS</sequence>
<organism evidence="1">
    <name type="scientific">Rhizophora mucronata</name>
    <name type="common">Asiatic mangrove</name>
    <dbReference type="NCBI Taxonomy" id="61149"/>
    <lineage>
        <taxon>Eukaryota</taxon>
        <taxon>Viridiplantae</taxon>
        <taxon>Streptophyta</taxon>
        <taxon>Embryophyta</taxon>
        <taxon>Tracheophyta</taxon>
        <taxon>Spermatophyta</taxon>
        <taxon>Magnoliopsida</taxon>
        <taxon>eudicotyledons</taxon>
        <taxon>Gunneridae</taxon>
        <taxon>Pentapetalae</taxon>
        <taxon>rosids</taxon>
        <taxon>fabids</taxon>
        <taxon>Malpighiales</taxon>
        <taxon>Rhizophoraceae</taxon>
        <taxon>Rhizophora</taxon>
    </lineage>
</organism>
<dbReference type="AlphaFoldDB" id="A0A2P2NH41"/>
<reference evidence="1" key="1">
    <citation type="submission" date="2018-02" db="EMBL/GenBank/DDBJ databases">
        <title>Rhizophora mucronata_Transcriptome.</title>
        <authorList>
            <person name="Meera S.P."/>
            <person name="Sreeshan A."/>
            <person name="Augustine A."/>
        </authorList>
    </citation>
    <scope>NUCLEOTIDE SEQUENCE</scope>
    <source>
        <tissue evidence="1">Leaf</tissue>
    </source>
</reference>
<dbReference type="EMBL" id="GGEC01061279">
    <property type="protein sequence ID" value="MBX41763.1"/>
    <property type="molecule type" value="Transcribed_RNA"/>
</dbReference>
<evidence type="ECO:0000313" key="1">
    <source>
        <dbReference type="EMBL" id="MBX41763.1"/>
    </source>
</evidence>
<protein>
    <submittedName>
        <fullName evidence="1">Uncharacterized protein</fullName>
    </submittedName>
</protein>
<proteinExistence type="predicted"/>